<dbReference type="Pfam" id="PF25833">
    <property type="entry name" value="Fn3_SaeA_3rd"/>
    <property type="match status" value="1"/>
</dbReference>
<protein>
    <submittedName>
        <fullName evidence="5">Uncharacterized lipoprotein YddW, UPF0748 family</fullName>
    </submittedName>
</protein>
<dbReference type="PANTHER" id="PTHR43405:SF1">
    <property type="entry name" value="GLYCOSYL HYDROLASE DIGH"/>
    <property type="match status" value="1"/>
</dbReference>
<dbReference type="SMART" id="SM00060">
    <property type="entry name" value="FN3"/>
    <property type="match status" value="1"/>
</dbReference>
<feature type="compositionally biased region" description="Basic residues" evidence="2">
    <location>
        <begin position="591"/>
        <end position="605"/>
    </location>
</feature>
<dbReference type="InterPro" id="IPR058692">
    <property type="entry name" value="Fn3_SaeA_2nd"/>
</dbReference>
<reference evidence="6" key="1">
    <citation type="submission" date="2016-10" db="EMBL/GenBank/DDBJ databases">
        <authorList>
            <person name="Varghese N."/>
            <person name="Submissions S."/>
        </authorList>
    </citation>
    <scope>NUCLEOTIDE SEQUENCE [LARGE SCALE GENOMIC DNA]</scope>
    <source>
        <strain evidence="6">OR362-8,ATCC BAA-1266,JCM 13504</strain>
    </source>
</reference>
<name>A0A1I6ARU5_HYMAR</name>
<keyword evidence="6" id="KW-1185">Reference proteome</keyword>
<dbReference type="Gene3D" id="2.60.40.10">
    <property type="entry name" value="Immunoglobulins"/>
    <property type="match status" value="1"/>
</dbReference>
<dbReference type="InterPro" id="IPR003790">
    <property type="entry name" value="GHL10"/>
</dbReference>
<feature type="signal peptide" evidence="3">
    <location>
        <begin position="1"/>
        <end position="28"/>
    </location>
</feature>
<feature type="domain" description="Fibronectin type-III" evidence="4">
    <location>
        <begin position="426"/>
        <end position="532"/>
    </location>
</feature>
<feature type="compositionally biased region" description="Polar residues" evidence="2">
    <location>
        <begin position="569"/>
        <end position="581"/>
    </location>
</feature>
<dbReference type="Gene3D" id="3.20.20.80">
    <property type="entry name" value="Glycosidases"/>
    <property type="match status" value="1"/>
</dbReference>
<dbReference type="InterPro" id="IPR036116">
    <property type="entry name" value="FN3_sf"/>
</dbReference>
<dbReference type="SUPFAM" id="SSF49265">
    <property type="entry name" value="Fibronectin type III"/>
    <property type="match status" value="1"/>
</dbReference>
<evidence type="ECO:0000256" key="1">
    <source>
        <dbReference type="ARBA" id="ARBA00022729"/>
    </source>
</evidence>
<evidence type="ECO:0000256" key="3">
    <source>
        <dbReference type="SAM" id="SignalP"/>
    </source>
</evidence>
<sequence>MLRFLTASRCLFVLLTFALSGLVASAQAQTAGEEEAPLPPKRELRGMWIATVENIDWPTQRGQTPEQYRRSYLRLLDAGQRAGLNAVFVQIRPASDAFYKSDIEPWSKWLTGTQGKAPANGDDPLPFLITEAHRRGMEFHAWFNPYRATMDSVTSRLAANHPYRQHPEWFLRYGGQLLYNPGLPQVRSHITRVILDVVRRYDIDAVHFDDYFYPYPAPGKVFHDENAFRDHNPEGFDKLADWRRNNVNVLIHDLHDSIRLAKRWVKFGISPFGVWMNKSAHPLGSDTRAGQPSYANLYADSRLWLEKGWIDYIVPQLYWSTNFKLVPYPILLEWWTRNHFDRHLYIGHGTYRMLESTRSDTTWRNPRELPRQIRLNRSYEDEVTGSVFFSAKSVLANPLHTTDTLRQDLYRHLALVPTMPWMDALPPQPVTNLVLRRLSQSVTLTWQPGPIAADGDAATYYVLYRFGSNERATPNDPRRILALPRPAPGFPATYVDTTAVPGQAYAYYVTAVDRLHNESRPMRVITNGLQSPELAQGQLPGAVAGQPSSTTGPAGTSTSQPSIIFRPDAQNQAPDGSNQLLKTKTKEKTKDKGKRKSFFGRLFGK</sequence>
<dbReference type="AlphaFoldDB" id="A0A1I6ARU5"/>
<dbReference type="InterPro" id="IPR017853">
    <property type="entry name" value="GH"/>
</dbReference>
<dbReference type="InterPro" id="IPR003961">
    <property type="entry name" value="FN3_dom"/>
</dbReference>
<dbReference type="RefSeq" id="WP_092677193.1">
    <property type="nucleotide sequence ID" value="NZ_FOXS01000006.1"/>
</dbReference>
<proteinExistence type="predicted"/>
<dbReference type="EMBL" id="FOXS01000006">
    <property type="protein sequence ID" value="SFQ71405.1"/>
    <property type="molecule type" value="Genomic_DNA"/>
</dbReference>
<dbReference type="PROSITE" id="PS50853">
    <property type="entry name" value="FN3"/>
    <property type="match status" value="1"/>
</dbReference>
<accession>A0A1I6ARU5</accession>
<dbReference type="Proteomes" id="UP000199029">
    <property type="component" value="Unassembled WGS sequence"/>
</dbReference>
<keyword evidence="5" id="KW-0449">Lipoprotein</keyword>
<keyword evidence="1 3" id="KW-0732">Signal</keyword>
<feature type="region of interest" description="Disordered" evidence="2">
    <location>
        <begin position="539"/>
        <end position="605"/>
    </location>
</feature>
<feature type="compositionally biased region" description="Low complexity" evidence="2">
    <location>
        <begin position="545"/>
        <end position="562"/>
    </location>
</feature>
<dbReference type="SUPFAM" id="SSF51445">
    <property type="entry name" value="(Trans)glycosidases"/>
    <property type="match status" value="1"/>
</dbReference>
<dbReference type="Pfam" id="PF02638">
    <property type="entry name" value="GHL10"/>
    <property type="match status" value="1"/>
</dbReference>
<organism evidence="5 6">
    <name type="scientific">Hymenobacter arizonensis</name>
    <name type="common">Siccationidurans arizonensis</name>
    <dbReference type="NCBI Taxonomy" id="1227077"/>
    <lineage>
        <taxon>Bacteria</taxon>
        <taxon>Pseudomonadati</taxon>
        <taxon>Bacteroidota</taxon>
        <taxon>Cytophagia</taxon>
        <taxon>Cytophagales</taxon>
        <taxon>Hymenobacteraceae</taxon>
        <taxon>Hymenobacter</taxon>
    </lineage>
</organism>
<evidence type="ECO:0000256" key="2">
    <source>
        <dbReference type="SAM" id="MobiDB-lite"/>
    </source>
</evidence>
<feature type="chain" id="PRO_5011676732" evidence="3">
    <location>
        <begin position="29"/>
        <end position="605"/>
    </location>
</feature>
<dbReference type="InterPro" id="IPR052177">
    <property type="entry name" value="Divisome_Glycosyl_Hydrolase"/>
</dbReference>
<evidence type="ECO:0000259" key="4">
    <source>
        <dbReference type="PROSITE" id="PS50853"/>
    </source>
</evidence>
<dbReference type="PANTHER" id="PTHR43405">
    <property type="entry name" value="GLYCOSYL HYDROLASE DIGH"/>
    <property type="match status" value="1"/>
</dbReference>
<dbReference type="InterPro" id="IPR013783">
    <property type="entry name" value="Ig-like_fold"/>
</dbReference>
<gene>
    <name evidence="5" type="ORF">SAMN04515668_3824</name>
</gene>
<evidence type="ECO:0000313" key="5">
    <source>
        <dbReference type="EMBL" id="SFQ71405.1"/>
    </source>
</evidence>
<dbReference type="OrthoDB" id="9773203at2"/>
<evidence type="ECO:0000313" key="6">
    <source>
        <dbReference type="Proteomes" id="UP000199029"/>
    </source>
</evidence>